<reference evidence="2 3" key="1">
    <citation type="submission" date="2017-11" db="EMBL/GenBank/DDBJ databases">
        <title>De-novo sequencing of pomegranate (Punica granatum L.) genome.</title>
        <authorList>
            <person name="Akparov Z."/>
            <person name="Amiraslanov A."/>
            <person name="Hajiyeva S."/>
            <person name="Abbasov M."/>
            <person name="Kaur K."/>
            <person name="Hamwieh A."/>
            <person name="Solovyev V."/>
            <person name="Salamov A."/>
            <person name="Braich B."/>
            <person name="Kosarev P."/>
            <person name="Mahmoud A."/>
            <person name="Hajiyev E."/>
            <person name="Babayeva S."/>
            <person name="Izzatullayeva V."/>
            <person name="Mammadov A."/>
            <person name="Mammadov A."/>
            <person name="Sharifova S."/>
            <person name="Ojaghi J."/>
            <person name="Eynullazada K."/>
            <person name="Bayramov B."/>
            <person name="Abdulazimova A."/>
            <person name="Shahmuradov I."/>
        </authorList>
    </citation>
    <scope>NUCLEOTIDE SEQUENCE [LARGE SCALE GENOMIC DNA]</scope>
    <source>
        <strain evidence="3">cv. AG2017</strain>
        <tissue evidence="2">Leaf</tissue>
    </source>
</reference>
<evidence type="ECO:0000256" key="1">
    <source>
        <dbReference type="SAM" id="MobiDB-lite"/>
    </source>
</evidence>
<evidence type="ECO:0000313" key="2">
    <source>
        <dbReference type="EMBL" id="PKI72769.1"/>
    </source>
</evidence>
<protein>
    <submittedName>
        <fullName evidence="2">Uncharacterized protein</fullName>
    </submittedName>
</protein>
<dbReference type="Proteomes" id="UP000233551">
    <property type="component" value="Unassembled WGS sequence"/>
</dbReference>
<feature type="compositionally biased region" description="Basic and acidic residues" evidence="1">
    <location>
        <begin position="8"/>
        <end position="17"/>
    </location>
</feature>
<gene>
    <name evidence="2" type="ORF">CRG98_006854</name>
</gene>
<keyword evidence="3" id="KW-1185">Reference proteome</keyword>
<comment type="caution">
    <text evidence="2">The sequence shown here is derived from an EMBL/GenBank/DDBJ whole genome shotgun (WGS) entry which is preliminary data.</text>
</comment>
<accession>A0A2I0KWE1</accession>
<evidence type="ECO:0000313" key="3">
    <source>
        <dbReference type="Proteomes" id="UP000233551"/>
    </source>
</evidence>
<sequence>MSGTEEQQGAHEHDSREGGCGVDPRLRRRGEVAFVRDLGCCRPNGGRSPSLFGCCRLSRRSKLSSTQVEAGSRRIQEIRSVFDFEGNRVELCLQEGHQVCEGEAGRWNRTIDGTGVWMEGGNFEIRVSSVRIV</sequence>
<organism evidence="2 3">
    <name type="scientific">Punica granatum</name>
    <name type="common">Pomegranate</name>
    <dbReference type="NCBI Taxonomy" id="22663"/>
    <lineage>
        <taxon>Eukaryota</taxon>
        <taxon>Viridiplantae</taxon>
        <taxon>Streptophyta</taxon>
        <taxon>Embryophyta</taxon>
        <taxon>Tracheophyta</taxon>
        <taxon>Spermatophyta</taxon>
        <taxon>Magnoliopsida</taxon>
        <taxon>eudicotyledons</taxon>
        <taxon>Gunneridae</taxon>
        <taxon>Pentapetalae</taxon>
        <taxon>rosids</taxon>
        <taxon>malvids</taxon>
        <taxon>Myrtales</taxon>
        <taxon>Lythraceae</taxon>
        <taxon>Punica</taxon>
    </lineage>
</organism>
<feature type="region of interest" description="Disordered" evidence="1">
    <location>
        <begin position="1"/>
        <end position="23"/>
    </location>
</feature>
<dbReference type="AlphaFoldDB" id="A0A2I0KWE1"/>
<name>A0A2I0KWE1_PUNGR</name>
<proteinExistence type="predicted"/>
<dbReference type="EMBL" id="PGOL01000311">
    <property type="protein sequence ID" value="PKI72769.1"/>
    <property type="molecule type" value="Genomic_DNA"/>
</dbReference>